<organism evidence="2 3">
    <name type="scientific">Candidatus Segetimicrobium genomatis</name>
    <dbReference type="NCBI Taxonomy" id="2569760"/>
    <lineage>
        <taxon>Bacteria</taxon>
        <taxon>Bacillati</taxon>
        <taxon>Candidatus Sysuimicrobiota</taxon>
        <taxon>Candidatus Sysuimicrobiia</taxon>
        <taxon>Candidatus Sysuimicrobiales</taxon>
        <taxon>Candidatus Segetimicrobiaceae</taxon>
        <taxon>Candidatus Segetimicrobium</taxon>
    </lineage>
</organism>
<protein>
    <recommendedName>
        <fullName evidence="4">DUF2214 family protein</fullName>
    </recommendedName>
</protein>
<evidence type="ECO:0000313" key="2">
    <source>
        <dbReference type="EMBL" id="TMI82076.1"/>
    </source>
</evidence>
<reference evidence="2 3" key="1">
    <citation type="journal article" date="2019" name="Nat. Microbiol.">
        <title>Mediterranean grassland soil C-N compound turnover is dependent on rainfall and depth, and is mediated by genomically divergent microorganisms.</title>
        <authorList>
            <person name="Diamond S."/>
            <person name="Andeer P.F."/>
            <person name="Li Z."/>
            <person name="Crits-Christoph A."/>
            <person name="Burstein D."/>
            <person name="Anantharaman K."/>
            <person name="Lane K.R."/>
            <person name="Thomas B.C."/>
            <person name="Pan C."/>
            <person name="Northen T.R."/>
            <person name="Banfield J.F."/>
        </authorList>
    </citation>
    <scope>NUCLEOTIDE SEQUENCE [LARGE SCALE GENOMIC DNA]</scope>
    <source>
        <strain evidence="2">NP_7</strain>
    </source>
</reference>
<feature type="transmembrane region" description="Helical" evidence="1">
    <location>
        <begin position="6"/>
        <end position="29"/>
    </location>
</feature>
<comment type="caution">
    <text evidence="2">The sequence shown here is derived from an EMBL/GenBank/DDBJ whole genome shotgun (WGS) entry which is preliminary data.</text>
</comment>
<dbReference type="Proteomes" id="UP000320048">
    <property type="component" value="Unassembled WGS sequence"/>
</dbReference>
<proteinExistence type="predicted"/>
<name>A0A537JG42_9BACT</name>
<keyword evidence="1" id="KW-0812">Transmembrane</keyword>
<sequence length="137" mass="15233">MILSHWHAHVILLVLTLAGDVLCIALAAFGDLTRRYTMPHLFWWVLWLAQVPLGAQVILGISLAAGGGRPRTPYHLMYGALILLTLLALYGLRPGGWIRRTLVRDDGAYRESRWLFVLVLFLAGLVGRAYITGVTGR</sequence>
<dbReference type="EMBL" id="VBAO01000143">
    <property type="protein sequence ID" value="TMI82076.1"/>
    <property type="molecule type" value="Genomic_DNA"/>
</dbReference>
<feature type="transmembrane region" description="Helical" evidence="1">
    <location>
        <begin position="75"/>
        <end position="92"/>
    </location>
</feature>
<evidence type="ECO:0008006" key="4">
    <source>
        <dbReference type="Google" id="ProtNLM"/>
    </source>
</evidence>
<keyword evidence="1" id="KW-0472">Membrane</keyword>
<evidence type="ECO:0000313" key="3">
    <source>
        <dbReference type="Proteomes" id="UP000320048"/>
    </source>
</evidence>
<evidence type="ECO:0000256" key="1">
    <source>
        <dbReference type="SAM" id="Phobius"/>
    </source>
</evidence>
<accession>A0A537JG42</accession>
<dbReference type="AlphaFoldDB" id="A0A537JG42"/>
<gene>
    <name evidence="2" type="ORF">E6H04_05445</name>
</gene>
<feature type="transmembrane region" description="Helical" evidence="1">
    <location>
        <begin position="113"/>
        <end position="131"/>
    </location>
</feature>
<keyword evidence="1" id="KW-1133">Transmembrane helix</keyword>
<feature type="transmembrane region" description="Helical" evidence="1">
    <location>
        <begin position="41"/>
        <end position="63"/>
    </location>
</feature>